<dbReference type="RefSeq" id="WP_002369937.1">
    <property type="nucleotide sequence ID" value="NC_013533.1"/>
</dbReference>
<accession>D1LHJ8</accession>
<sequence>MKKTKKEFTPYNDYIDRPFQLKWPTAFPLGELQAAIKETNDYHSREIERLPQQSQAQIEHLLSRSIKQNKVLEIQLNSLDEYDRVKPHVFGVFRGMAEFNVVLIGDFQIDFYDIRHIKIHKFLKWSAVETLEDPFIDVEFSELTEEESKTIDAFINDYYSDGDFYENI</sequence>
<organism evidence="1">
    <name type="scientific">Enterococcus faecalis</name>
    <name type="common">Streptococcus faecalis</name>
    <dbReference type="NCBI Taxonomy" id="1351"/>
    <lineage>
        <taxon>Bacteria</taxon>
        <taxon>Bacillati</taxon>
        <taxon>Bacillota</taxon>
        <taxon>Bacilli</taxon>
        <taxon>Lactobacillales</taxon>
        <taxon>Enterococcaceae</taxon>
        <taxon>Enterococcus</taxon>
    </lineage>
</organism>
<dbReference type="EMBL" id="GU046453">
    <property type="protein sequence ID" value="ACY95586.1"/>
    <property type="molecule type" value="Genomic_DNA"/>
</dbReference>
<dbReference type="AlphaFoldDB" id="D1LHJ8"/>
<geneLocation type="plasmid" evidence="1">
    <name>pBEE99</name>
</geneLocation>
<reference evidence="1" key="1">
    <citation type="submission" date="2009-09" db="EMBL/GenBank/DDBJ databases">
        <title>A novel conjugative plasmid from Enterococcus faecalis E99 confers resistance to ultraviolet radiation.</title>
        <authorList>
            <person name="Coburn P.S."/>
            <person name="Baghdayan A.S."/>
            <person name="Craig N."/>
            <person name="Burroughs A."/>
            <person name="Tendolkar P."/>
            <person name="Miller K."/>
            <person name="Najar F.Z."/>
            <person name="Shankar N."/>
        </authorList>
    </citation>
    <scope>NUCLEOTIDE SEQUENCE</scope>
    <source>
        <strain evidence="1">E99</strain>
        <plasmid evidence="1">pBEE99</plasmid>
    </source>
</reference>
<keyword evidence="1" id="KW-0614">Plasmid</keyword>
<protein>
    <submittedName>
        <fullName evidence="1">Uncharacterized protein</fullName>
    </submittedName>
</protein>
<evidence type="ECO:0000313" key="1">
    <source>
        <dbReference type="EMBL" id="ACY95586.1"/>
    </source>
</evidence>
<name>D1LHJ8_ENTFL</name>
<proteinExistence type="predicted"/>